<dbReference type="EMBL" id="DQ171943">
    <property type="protein sequence ID" value="ABA70607.1"/>
    <property type="molecule type" value="Genomic_DNA"/>
</dbReference>
<protein>
    <submittedName>
        <fullName evidence="1">Uncharacterized protein</fullName>
    </submittedName>
</protein>
<evidence type="ECO:0000313" key="1">
    <source>
        <dbReference type="EMBL" id="ABA70607.1"/>
    </source>
</evidence>
<dbReference type="AlphaFoldDB" id="Q2Q9X6"/>
<reference evidence="1" key="1">
    <citation type="journal article" date="2005" name="Microbiology">
        <title>Complete and variant forms of the 'gonococcal genetic island' in Neisseria meningitidis.</title>
        <authorList>
            <person name="Snyder L.A."/>
            <person name="Jarvis S.A."/>
            <person name="Saunders N.J."/>
        </authorList>
    </citation>
    <scope>NUCLEOTIDE SEQUENCE</scope>
    <source>
        <strain evidence="1">MS11</strain>
    </source>
</reference>
<organism evidence="1">
    <name type="scientific">Neisseria gonorrhoeae</name>
    <dbReference type="NCBI Taxonomy" id="485"/>
    <lineage>
        <taxon>Bacteria</taxon>
        <taxon>Pseudomonadati</taxon>
        <taxon>Pseudomonadota</taxon>
        <taxon>Betaproteobacteria</taxon>
        <taxon>Neisseriales</taxon>
        <taxon>Neisseriaceae</taxon>
        <taxon>Neisseria</taxon>
    </lineage>
</organism>
<proteinExistence type="predicted"/>
<accession>Q2Q9X6</accession>
<name>Q2Q9X6_NEIGO</name>
<sequence length="142" mass="16067">MKMPACREFLRHCRFDGQCLRRNSEHQGIRPMPNLVTAVLAGRFLRWRIPYPTHQTDNISSRILTARICWYESSAQAEKVVAPKTVARINCLNFMMLLLLHKAFGIVKPAAYGFAAVAALQAVLQETLKHDHCIKSCSNSAK</sequence>
<reference evidence="1" key="2">
    <citation type="submission" date="2005-08" db="EMBL/GenBank/DDBJ databases">
        <authorList>
            <person name="Snyder L.A.S."/>
            <person name="Saunders N.J."/>
        </authorList>
    </citation>
    <scope>NUCLEOTIDE SEQUENCE</scope>
    <source>
        <strain evidence="1">MS11</strain>
    </source>
</reference>